<name>A0A222MVK8_9BACT</name>
<evidence type="ECO:0000313" key="2">
    <source>
        <dbReference type="Proteomes" id="UP000201169"/>
    </source>
</evidence>
<proteinExistence type="predicted"/>
<dbReference type="RefSeq" id="WP_094752776.1">
    <property type="nucleotide sequence ID" value="NZ_CP022347.1"/>
</dbReference>
<dbReference type="SUPFAM" id="SSF53448">
    <property type="entry name" value="Nucleotide-diphospho-sugar transferases"/>
    <property type="match status" value="1"/>
</dbReference>
<dbReference type="KEGG" id="cavi:CAV_0031"/>
<gene>
    <name evidence="1" type="ORF">CAV_0031</name>
</gene>
<reference evidence="1 2" key="1">
    <citation type="submission" date="2017-07" db="EMBL/GenBank/DDBJ databases">
        <title>Analysis of two Campylobacter avium genomes and identification of a novel hippuricase gene.</title>
        <authorList>
            <person name="Miller W.G."/>
            <person name="Chapman M.H."/>
            <person name="Yee E."/>
            <person name="Revez J."/>
            <person name="Bono J.L."/>
            <person name="Rossi M."/>
        </authorList>
    </citation>
    <scope>NUCLEOTIDE SEQUENCE [LARGE SCALE GENOMIC DNA]</scope>
    <source>
        <strain evidence="1 2">LMG 24591</strain>
    </source>
</reference>
<protein>
    <submittedName>
        <fullName evidence="1">Glycosyltransferase, family 8</fullName>
    </submittedName>
</protein>
<dbReference type="Pfam" id="PF01501">
    <property type="entry name" value="Glyco_transf_8"/>
    <property type="match status" value="1"/>
</dbReference>
<keyword evidence="2" id="KW-1185">Reference proteome</keyword>
<accession>A0A222MVK8</accession>
<keyword evidence="1" id="KW-0808">Transferase</keyword>
<evidence type="ECO:0000313" key="1">
    <source>
        <dbReference type="EMBL" id="ASQ29716.1"/>
    </source>
</evidence>
<dbReference type="Gene3D" id="3.90.550.10">
    <property type="entry name" value="Spore Coat Polysaccharide Biosynthesis Protein SpsA, Chain A"/>
    <property type="match status" value="1"/>
</dbReference>
<sequence>MSKISIFLSSDERYDFALANVIIGLKRYNEHLIDKIYIMYDGIDESTLAKIQSIYSEAIEFIRYSDEDFSRDVRHSSYIKEHQFLKNYSKFAFAKFYIFDLLEKSPKSTKGLVLLDVDMLVCDSFECLLDLEQDYCAKVDVYNTQSANAYFKERGLAVDLSTHPKCNGGFLYFNKKIFEKEGVRNLTTLCFELLYSIMHEKDYKCLYDEEIFSIVAKSFDFSFKNAKDLGLNSLLYLFENVDIKTKLIHGLGLSKFWYNPASFYCFNEWYVNHKIWLKRYKGEDKIPIPALPVNELKDSRDFFMFLSFYNKNINAIKDLQNFALENDIALQCIQEGYNVKIFLSDFDISINLIHKASDIIGQNEELYQIQGLDERHLDIVQNLGFKENGAFYEKRLMALVFDFFFFKYLNDVKSFIIALYESFLPKNKTGKRQLLMNELCPNIYTSAKFRVQNHLAYKLGLAFLQNSKSLKGFIRMPFILSYIKEKHKAEQRAYDDKISNNAFLKLPPLDSYPDYESALKEKESLAYKLGEALVQNIKRGGALKYIRFMKDVRRIKREFE</sequence>
<dbReference type="GO" id="GO:0016757">
    <property type="term" value="F:glycosyltransferase activity"/>
    <property type="evidence" value="ECO:0007669"/>
    <property type="project" value="InterPro"/>
</dbReference>
<dbReference type="InterPro" id="IPR029044">
    <property type="entry name" value="Nucleotide-diphossugar_trans"/>
</dbReference>
<dbReference type="Proteomes" id="UP000201169">
    <property type="component" value="Chromosome"/>
</dbReference>
<dbReference type="OrthoDB" id="5355572at2"/>
<dbReference type="InterPro" id="IPR002495">
    <property type="entry name" value="Glyco_trans_8"/>
</dbReference>
<dbReference type="EMBL" id="CP022347">
    <property type="protein sequence ID" value="ASQ29716.1"/>
    <property type="molecule type" value="Genomic_DNA"/>
</dbReference>
<dbReference type="AlphaFoldDB" id="A0A222MVK8"/>
<organism evidence="1 2">
    <name type="scientific">Campylobacter avium LMG 24591</name>
    <dbReference type="NCBI Taxonomy" id="522484"/>
    <lineage>
        <taxon>Bacteria</taxon>
        <taxon>Pseudomonadati</taxon>
        <taxon>Campylobacterota</taxon>
        <taxon>Epsilonproteobacteria</taxon>
        <taxon>Campylobacterales</taxon>
        <taxon>Campylobacteraceae</taxon>
        <taxon>Campylobacter</taxon>
    </lineage>
</organism>